<keyword evidence="2" id="KW-0378">Hydrolase</keyword>
<feature type="domain" description="Peptidase S8/S53" evidence="6">
    <location>
        <begin position="752"/>
        <end position="971"/>
    </location>
</feature>
<dbReference type="GO" id="GO:0006508">
    <property type="term" value="P:proteolysis"/>
    <property type="evidence" value="ECO:0007669"/>
    <property type="project" value="UniProtKB-KW"/>
</dbReference>
<gene>
    <name evidence="7" type="ORF">E0Z10_g1618</name>
</gene>
<dbReference type="Gene3D" id="3.40.50.200">
    <property type="entry name" value="Peptidase S8/S53 domain"/>
    <property type="match status" value="1"/>
</dbReference>
<dbReference type="InterPro" id="IPR036852">
    <property type="entry name" value="Peptidase_S8/S53_dom_sf"/>
</dbReference>
<feature type="compositionally biased region" description="Acidic residues" evidence="5">
    <location>
        <begin position="43"/>
        <end position="59"/>
    </location>
</feature>
<dbReference type="SUPFAM" id="SSF52743">
    <property type="entry name" value="Subtilisin-like"/>
    <property type="match status" value="1"/>
</dbReference>
<comment type="caution">
    <text evidence="7">The sequence shown here is derived from an EMBL/GenBank/DDBJ whole genome shotgun (WGS) entry which is preliminary data.</text>
</comment>
<keyword evidence="4" id="KW-0040">ANK repeat</keyword>
<dbReference type="InterPro" id="IPR036770">
    <property type="entry name" value="Ankyrin_rpt-contain_sf"/>
</dbReference>
<dbReference type="Proteomes" id="UP000297716">
    <property type="component" value="Unassembled WGS sequence"/>
</dbReference>
<evidence type="ECO:0000256" key="2">
    <source>
        <dbReference type="ARBA" id="ARBA00022801"/>
    </source>
</evidence>
<feature type="repeat" description="ANK" evidence="4">
    <location>
        <begin position="221"/>
        <end position="250"/>
    </location>
</feature>
<dbReference type="InterPro" id="IPR002110">
    <property type="entry name" value="Ankyrin_rpt"/>
</dbReference>
<evidence type="ECO:0000313" key="8">
    <source>
        <dbReference type="Proteomes" id="UP000297716"/>
    </source>
</evidence>
<feature type="compositionally biased region" description="Polar residues" evidence="5">
    <location>
        <begin position="293"/>
        <end position="304"/>
    </location>
</feature>
<dbReference type="InterPro" id="IPR000209">
    <property type="entry name" value="Peptidase_S8/S53_dom"/>
</dbReference>
<keyword evidence="1" id="KW-0645">Protease</keyword>
<evidence type="ECO:0000256" key="4">
    <source>
        <dbReference type="PROSITE-ProRule" id="PRU00023"/>
    </source>
</evidence>
<evidence type="ECO:0000313" key="7">
    <source>
        <dbReference type="EMBL" id="TGJ87155.1"/>
    </source>
</evidence>
<sequence>MMHPYADAMEQSTPPSETQPPDGDFATGAWAGWGNGDLKEGVYEDGEGEIEGEEEGEDITDEELEENLGRIEGLLGNKNFLSQLEANEKIQQEFLMEFDIYLGMRPPEKMDNAFHFMARKRFPSPFLIRHMLSNHKKRMDDKDDAQRRPLTLSIEKNNEVFITTVLESQYDDADLERILGLKSSDAGNGIHKAIRDGLSPKLTIDLINKVSNKVLKDVDGEGCTPLHRAVEYKRCTEAQLNVVKALLERGDSALDKRNKAGLSIYQYHFSTRPKESSTAAKAFPNPKVRPDRATTSSQPQNPSQLVGGKIGDEMGKKALYEKEDIKKKGEEAHNGFSLDQRPNMGPGPGFRRTPTFKQEDETEYGVPKPLINTNNQANISRKTTSAPQPATTKTQLEILKETPPTASKVTRNSNRKKWSKTTTRKAVKDVPPVSKVFADEIANEVKLQYLRSTFTNDQRNHDTAVEFLYPDNQMKHICFNLLQNYKPMSKKSLTVGSYSRFEFDTALQFVAVGPIAIEKQGEPVASQRQRRDMLTLFEWLKDKKVNNIVKVVVNDHKDPFHSDKAIIDALKQFNIEILDWSKPDLCPETIRAACNDVRELYLSWSGLNGMLLAWGGTDGLANLPNLTDVYLRQISNSESEEWTIEKLNDFEKRLKNTRDWLRAKQKAETLNSQSEDQLTDLPRITVHRPKVQPKVDNQPIADGVGQEQNKQTPIKDHQWLEYMDRFSSGIFTLPPDEEYIKSVPNLPAELRRDVRICLIDDGVDILHKSITERIEDGGRAFGAYTRDEYRGMARPFYNSTTNHGTLMANMMVRVCPFAKIASYRLDTRRGEDNRVHFTAKSAADALEYAIKQDFDIISMSWTVREETGPEEDNTADITRIKNALREATAKKKLVFCSAPDTGDISPDELSSYFPVGSGIQELFRIGAAKADNTPWPQLVKGDEVIQNNKSLKSGSSIATALAAGLAALMIHVVRMAAIRTYELKKENEIEANLIKLISLKTIKSPGTMRKTFDSMTTDKMYVHVWGNFYRKGNELKAADDAEDSKAEKWRIIAELARDIVSSQNTDQ</sequence>
<feature type="compositionally biased region" description="Basic residues" evidence="5">
    <location>
        <begin position="413"/>
        <end position="425"/>
    </location>
</feature>
<keyword evidence="3" id="KW-0720">Serine protease</keyword>
<dbReference type="STRING" id="37992.A0A4Z0Z6Q0"/>
<accession>A0A4Z0Z6Q0</accession>
<feature type="region of interest" description="Disordered" evidence="5">
    <location>
        <begin position="404"/>
        <end position="425"/>
    </location>
</feature>
<dbReference type="AlphaFoldDB" id="A0A4Z0Z6Q0"/>
<dbReference type="OrthoDB" id="5093543at2759"/>
<dbReference type="EMBL" id="SKBN01000017">
    <property type="protein sequence ID" value="TGJ87155.1"/>
    <property type="molecule type" value="Genomic_DNA"/>
</dbReference>
<dbReference type="GO" id="GO:0004252">
    <property type="term" value="F:serine-type endopeptidase activity"/>
    <property type="evidence" value="ECO:0007669"/>
    <property type="project" value="InterPro"/>
</dbReference>
<dbReference type="InterPro" id="IPR015500">
    <property type="entry name" value="Peptidase_S8_subtilisin-rel"/>
</dbReference>
<dbReference type="PROSITE" id="PS50088">
    <property type="entry name" value="ANK_REPEAT"/>
    <property type="match status" value="1"/>
</dbReference>
<dbReference type="Gene3D" id="1.25.40.20">
    <property type="entry name" value="Ankyrin repeat-containing domain"/>
    <property type="match status" value="1"/>
</dbReference>
<organism evidence="7 8">
    <name type="scientific">Xylaria hypoxylon</name>
    <dbReference type="NCBI Taxonomy" id="37992"/>
    <lineage>
        <taxon>Eukaryota</taxon>
        <taxon>Fungi</taxon>
        <taxon>Dikarya</taxon>
        <taxon>Ascomycota</taxon>
        <taxon>Pezizomycotina</taxon>
        <taxon>Sordariomycetes</taxon>
        <taxon>Xylariomycetidae</taxon>
        <taxon>Xylariales</taxon>
        <taxon>Xylariaceae</taxon>
        <taxon>Xylaria</taxon>
    </lineage>
</organism>
<feature type="region of interest" description="Disordered" evidence="5">
    <location>
        <begin position="1"/>
        <end position="59"/>
    </location>
</feature>
<dbReference type="Pfam" id="PF00082">
    <property type="entry name" value="Peptidase_S8"/>
    <property type="match status" value="1"/>
</dbReference>
<feature type="region of interest" description="Disordered" evidence="5">
    <location>
        <begin position="331"/>
        <end position="355"/>
    </location>
</feature>
<evidence type="ECO:0000256" key="5">
    <source>
        <dbReference type="SAM" id="MobiDB-lite"/>
    </source>
</evidence>
<dbReference type="SUPFAM" id="SSF48403">
    <property type="entry name" value="Ankyrin repeat"/>
    <property type="match status" value="1"/>
</dbReference>
<reference evidence="7 8" key="1">
    <citation type="submission" date="2019-03" db="EMBL/GenBank/DDBJ databases">
        <title>Draft genome sequence of Xylaria hypoxylon DSM 108379, a ubiquitous saprotrophic-parasitic fungi on hardwood.</title>
        <authorList>
            <person name="Buettner E."/>
            <person name="Leonhardt S."/>
            <person name="Gebauer A.M."/>
            <person name="Liers C."/>
            <person name="Hofrichter M."/>
            <person name="Kellner H."/>
        </authorList>
    </citation>
    <scope>NUCLEOTIDE SEQUENCE [LARGE SCALE GENOMIC DNA]</scope>
    <source>
        <strain evidence="7 8">DSM 108379</strain>
    </source>
</reference>
<protein>
    <recommendedName>
        <fullName evidence="6">Peptidase S8/S53 domain-containing protein</fullName>
    </recommendedName>
</protein>
<keyword evidence="8" id="KW-1185">Reference proteome</keyword>
<evidence type="ECO:0000259" key="6">
    <source>
        <dbReference type="Pfam" id="PF00082"/>
    </source>
</evidence>
<evidence type="ECO:0000256" key="3">
    <source>
        <dbReference type="ARBA" id="ARBA00022825"/>
    </source>
</evidence>
<feature type="region of interest" description="Disordered" evidence="5">
    <location>
        <begin position="274"/>
        <end position="310"/>
    </location>
</feature>
<dbReference type="PRINTS" id="PR00723">
    <property type="entry name" value="SUBTILISIN"/>
</dbReference>
<proteinExistence type="predicted"/>
<name>A0A4Z0Z6Q0_9PEZI</name>
<evidence type="ECO:0000256" key="1">
    <source>
        <dbReference type="ARBA" id="ARBA00022670"/>
    </source>
</evidence>